<dbReference type="EMBL" id="MLYV02000446">
    <property type="protein sequence ID" value="PSR94677.1"/>
    <property type="molecule type" value="Genomic_DNA"/>
</dbReference>
<dbReference type="Proteomes" id="UP000186601">
    <property type="component" value="Unassembled WGS sequence"/>
</dbReference>
<evidence type="ECO:0000313" key="1">
    <source>
        <dbReference type="EMBL" id="PSR94677.1"/>
    </source>
</evidence>
<protein>
    <submittedName>
        <fullName evidence="1">Uncharacterized protein</fullName>
    </submittedName>
</protein>
<keyword evidence="2" id="KW-1185">Reference proteome</keyword>
<dbReference type="AlphaFoldDB" id="A0A2R6PNP2"/>
<sequence length="109" mass="12241">MTEATKKSVGKFTNCGCYCDLPWIYTLAHSESFSRLPPQQVYTLISALEESIREGIITGEQVKKEFTQLKARVAESQITRHVDETSRLPVVGTGIDRAMDNLETSSNWT</sequence>
<proteinExistence type="predicted"/>
<gene>
    <name evidence="1" type="ORF">PHLCEN_2v4409</name>
</gene>
<evidence type="ECO:0000313" key="2">
    <source>
        <dbReference type="Proteomes" id="UP000186601"/>
    </source>
</evidence>
<reference evidence="1 2" key="1">
    <citation type="submission" date="2018-02" db="EMBL/GenBank/DDBJ databases">
        <title>Genome sequence of the basidiomycete white-rot fungus Phlebia centrifuga.</title>
        <authorList>
            <person name="Granchi Z."/>
            <person name="Peng M."/>
            <person name="de Vries R.P."/>
            <person name="Hilden K."/>
            <person name="Makela M.R."/>
            <person name="Grigoriev I."/>
            <person name="Riley R."/>
        </authorList>
    </citation>
    <scope>NUCLEOTIDE SEQUENCE [LARGE SCALE GENOMIC DNA]</scope>
    <source>
        <strain evidence="1 2">FBCC195</strain>
    </source>
</reference>
<comment type="caution">
    <text evidence="1">The sequence shown here is derived from an EMBL/GenBank/DDBJ whole genome shotgun (WGS) entry which is preliminary data.</text>
</comment>
<accession>A0A2R6PNP2</accession>
<organism evidence="1 2">
    <name type="scientific">Hermanssonia centrifuga</name>
    <dbReference type="NCBI Taxonomy" id="98765"/>
    <lineage>
        <taxon>Eukaryota</taxon>
        <taxon>Fungi</taxon>
        <taxon>Dikarya</taxon>
        <taxon>Basidiomycota</taxon>
        <taxon>Agaricomycotina</taxon>
        <taxon>Agaricomycetes</taxon>
        <taxon>Polyporales</taxon>
        <taxon>Meruliaceae</taxon>
        <taxon>Hermanssonia</taxon>
    </lineage>
</organism>
<name>A0A2R6PNP2_9APHY</name>